<keyword evidence="2" id="KW-0614">Plasmid</keyword>
<accession>F7XBF1</accession>
<dbReference type="EMBL" id="CP001831">
    <property type="protein sequence ID" value="AEH82469.1"/>
    <property type="molecule type" value="Genomic_DNA"/>
</dbReference>
<name>F7XBF1_SINMM</name>
<keyword evidence="1" id="KW-0812">Transmembrane</keyword>
<proteinExistence type="predicted"/>
<keyword evidence="1" id="KW-1133">Transmembrane helix</keyword>
<organism evidence="2 3">
    <name type="scientific">Sinorhizobium meliloti (strain SM11)</name>
    <dbReference type="NCBI Taxonomy" id="707241"/>
    <lineage>
        <taxon>Bacteria</taxon>
        <taxon>Pseudomonadati</taxon>
        <taxon>Pseudomonadota</taxon>
        <taxon>Alphaproteobacteria</taxon>
        <taxon>Hyphomicrobiales</taxon>
        <taxon>Rhizobiaceae</taxon>
        <taxon>Sinorhizobium/Ensifer group</taxon>
        <taxon>Sinorhizobium</taxon>
    </lineage>
</organism>
<evidence type="ECO:0000313" key="2">
    <source>
        <dbReference type="EMBL" id="AEH82469.1"/>
    </source>
</evidence>
<keyword evidence="1" id="KW-0472">Membrane</keyword>
<sequence length="32" mass="3386">MDPVNVAGIMILLGIVAIFAMTWLAALGVNRD</sequence>
<dbReference type="AlphaFoldDB" id="F7XBF1"/>
<geneLocation type="plasmid" evidence="2 3">
    <name>pSmeSM11c</name>
</geneLocation>
<dbReference type="HOGENOM" id="CLU_3391378_0_0_5"/>
<gene>
    <name evidence="2" type="ordered locus">SM11_pC1396</name>
</gene>
<dbReference type="KEGG" id="smx:SM11_pC1396"/>
<evidence type="ECO:0000313" key="3">
    <source>
        <dbReference type="Proteomes" id="UP000009045"/>
    </source>
</evidence>
<evidence type="ECO:0000256" key="1">
    <source>
        <dbReference type="SAM" id="Phobius"/>
    </source>
</evidence>
<protein>
    <submittedName>
        <fullName evidence="2">Uncharacterized protein</fullName>
    </submittedName>
</protein>
<dbReference type="Proteomes" id="UP000009045">
    <property type="component" value="Plasmid pSmeSM11c"/>
</dbReference>
<feature type="transmembrane region" description="Helical" evidence="1">
    <location>
        <begin position="6"/>
        <end position="29"/>
    </location>
</feature>
<reference evidence="2 3" key="1">
    <citation type="journal article" date="2011" name="J. Biotechnol.">
        <title>The complete genome sequence of the dominant Sinorhizobium meliloti field isolate SM11 extends the S. meliloti pan-genome.</title>
        <authorList>
            <person name="Schneiker-Bekel S."/>
            <person name="Wibberg D."/>
            <person name="Bekel T."/>
            <person name="Blom J."/>
            <person name="Linke B."/>
            <person name="Neuweger H."/>
            <person name="Stiens M."/>
            <person name="Vorholter F.J."/>
            <person name="Weidner S."/>
            <person name="Goesmann A."/>
            <person name="Puhler A."/>
            <person name="Schluter A."/>
        </authorList>
    </citation>
    <scope>NUCLEOTIDE SEQUENCE [LARGE SCALE GENOMIC DNA]</scope>
    <source>
        <strain evidence="2 3">SM11</strain>
        <plasmid evidence="3">pSmeSM11c</plasmid>
    </source>
</reference>